<evidence type="ECO:0000313" key="17">
    <source>
        <dbReference type="Proteomes" id="UP000095463"/>
    </source>
</evidence>
<dbReference type="EMBL" id="LAJE02000007">
    <property type="protein sequence ID" value="OEO33264.1"/>
    <property type="molecule type" value="Genomic_DNA"/>
</dbReference>
<dbReference type="InterPro" id="IPR006311">
    <property type="entry name" value="TAT_signal"/>
</dbReference>
<dbReference type="Pfam" id="PF07732">
    <property type="entry name" value="Cu-oxidase_3"/>
    <property type="match status" value="1"/>
</dbReference>
<feature type="compositionally biased region" description="Low complexity" evidence="13">
    <location>
        <begin position="43"/>
        <end position="65"/>
    </location>
</feature>
<comment type="catalytic activity">
    <reaction evidence="11">
        <text>nitric oxide + Fe(III)-[cytochrome c] + H2O = Fe(II)-[cytochrome c] + nitrite + 2 H(+)</text>
        <dbReference type="Rhea" id="RHEA:15233"/>
        <dbReference type="Rhea" id="RHEA-COMP:10350"/>
        <dbReference type="Rhea" id="RHEA-COMP:14399"/>
        <dbReference type="ChEBI" id="CHEBI:15377"/>
        <dbReference type="ChEBI" id="CHEBI:15378"/>
        <dbReference type="ChEBI" id="CHEBI:16301"/>
        <dbReference type="ChEBI" id="CHEBI:16480"/>
        <dbReference type="ChEBI" id="CHEBI:29033"/>
        <dbReference type="ChEBI" id="CHEBI:29034"/>
        <dbReference type="EC" id="1.7.2.1"/>
    </reaction>
</comment>
<evidence type="ECO:0000259" key="15">
    <source>
        <dbReference type="Pfam" id="PF07732"/>
    </source>
</evidence>
<keyword evidence="7 12" id="KW-0479">Metal-binding</keyword>
<evidence type="ECO:0000313" key="16">
    <source>
        <dbReference type="EMBL" id="OEO33264.1"/>
    </source>
</evidence>
<dbReference type="PRINTS" id="PR00695">
    <property type="entry name" value="CUNO2RDTASE"/>
</dbReference>
<evidence type="ECO:0000256" key="13">
    <source>
        <dbReference type="SAM" id="MobiDB-lite"/>
    </source>
</evidence>
<proteinExistence type="inferred from homology"/>
<evidence type="ECO:0000256" key="8">
    <source>
        <dbReference type="ARBA" id="ARBA00022737"/>
    </source>
</evidence>
<keyword evidence="8" id="KW-0677">Repeat</keyword>
<feature type="binding site" description="type 1 copper site" evidence="12">
    <location>
        <position position="218"/>
    </location>
    <ligand>
        <name>Cu cation</name>
        <dbReference type="ChEBI" id="CHEBI:23378"/>
        <label>1</label>
    </ligand>
</feature>
<feature type="binding site" description="type 1 copper site" evidence="12">
    <location>
        <position position="205"/>
    </location>
    <ligand>
        <name>Cu cation</name>
        <dbReference type="ChEBI" id="CHEBI:23378"/>
        <label>1</label>
    </ligand>
</feature>
<evidence type="ECO:0000256" key="5">
    <source>
        <dbReference type="ARBA" id="ARBA00011882"/>
    </source>
</evidence>
<accession>A0A1E5XXH5</accession>
<dbReference type="PANTHER" id="PTHR11709">
    <property type="entry name" value="MULTI-COPPER OXIDASE"/>
    <property type="match status" value="1"/>
</dbReference>
<feature type="binding site" description="type 1 copper site" evidence="12">
    <location>
        <position position="204"/>
    </location>
    <ligand>
        <name>Cu cation</name>
        <dbReference type="ChEBI" id="CHEBI:23378"/>
        <label>1</label>
    </ligand>
</feature>
<evidence type="ECO:0000256" key="7">
    <source>
        <dbReference type="ARBA" id="ARBA00022723"/>
    </source>
</evidence>
<feature type="binding site" description="type 1 copper site" evidence="12">
    <location>
        <position position="167"/>
    </location>
    <ligand>
        <name>Cu cation</name>
        <dbReference type="ChEBI" id="CHEBI:23378"/>
        <label>1</label>
    </ligand>
</feature>
<dbReference type="SUPFAM" id="SSF49503">
    <property type="entry name" value="Cupredoxins"/>
    <property type="match status" value="2"/>
</dbReference>
<keyword evidence="17" id="KW-1185">Reference proteome</keyword>
<feature type="domain" description="Plastocyanin-like" evidence="15">
    <location>
        <begin position="118"/>
        <end position="227"/>
    </location>
</feature>
<evidence type="ECO:0000256" key="10">
    <source>
        <dbReference type="ARBA" id="ARBA00023008"/>
    </source>
</evidence>
<dbReference type="Proteomes" id="UP000095463">
    <property type="component" value="Unassembled WGS sequence"/>
</dbReference>
<evidence type="ECO:0000256" key="6">
    <source>
        <dbReference type="ARBA" id="ARBA00017290"/>
    </source>
</evidence>
<comment type="cofactor">
    <cofactor evidence="1 12">
        <name>Cu(+)</name>
        <dbReference type="ChEBI" id="CHEBI:49552"/>
    </cofactor>
</comment>
<keyword evidence="10 12" id="KW-0186">Copper</keyword>
<dbReference type="InterPro" id="IPR008972">
    <property type="entry name" value="Cupredoxin"/>
</dbReference>
<dbReference type="InterPro" id="IPR001287">
    <property type="entry name" value="NO2-reductase_Cu"/>
</dbReference>
<dbReference type="PANTHER" id="PTHR11709:SF394">
    <property type="entry name" value="FI03373P-RELATED"/>
    <property type="match status" value="1"/>
</dbReference>
<reference evidence="16 17" key="1">
    <citation type="journal article" date="2015" name="Genome Announc.">
        <title>Genome Assemblies of Three Soil-Associated Devosia species: D. insulae, D. limi, and D. soli.</title>
        <authorList>
            <person name="Hassan Y.I."/>
            <person name="Lepp D."/>
            <person name="Zhou T."/>
        </authorList>
    </citation>
    <scope>NUCLEOTIDE SEQUENCE [LARGE SCALE GENOMIC DNA]</scope>
    <source>
        <strain evidence="16 17">DS-56</strain>
    </source>
</reference>
<feature type="binding site" description="type 1 copper site" evidence="12">
    <location>
        <position position="213"/>
    </location>
    <ligand>
        <name>Cu cation</name>
        <dbReference type="ChEBI" id="CHEBI:23378"/>
        <label>1</label>
    </ligand>
</feature>
<feature type="binding site" description="type 1 copper site" evidence="12">
    <location>
        <position position="363"/>
    </location>
    <ligand>
        <name>Cu cation</name>
        <dbReference type="ChEBI" id="CHEBI:23378"/>
        <label>1</label>
    </ligand>
</feature>
<dbReference type="PROSITE" id="PS51318">
    <property type="entry name" value="TAT"/>
    <property type="match status" value="1"/>
</dbReference>
<feature type="domain" description="Plastocyanin-like" evidence="14">
    <location>
        <begin position="269"/>
        <end position="379"/>
    </location>
</feature>
<comment type="similarity">
    <text evidence="3">Belongs to the multicopper oxidase family.</text>
</comment>
<dbReference type="EC" id="1.7.2.1" evidence="5"/>
<feature type="binding site" description="type 1 copper site" evidence="12">
    <location>
        <position position="162"/>
    </location>
    <ligand>
        <name>Cu cation</name>
        <dbReference type="ChEBI" id="CHEBI:23378"/>
        <label>1</label>
    </ligand>
</feature>
<evidence type="ECO:0000256" key="3">
    <source>
        <dbReference type="ARBA" id="ARBA00010609"/>
    </source>
</evidence>
<feature type="region of interest" description="Disordered" evidence="13">
    <location>
        <begin position="37"/>
        <end position="65"/>
    </location>
</feature>
<protein>
    <recommendedName>
        <fullName evidence="6">Copper-containing nitrite reductase</fullName>
        <ecNumber evidence="5">1.7.2.1</ecNumber>
    </recommendedName>
</protein>
<evidence type="ECO:0000256" key="11">
    <source>
        <dbReference type="ARBA" id="ARBA00049340"/>
    </source>
</evidence>
<dbReference type="InterPro" id="IPR011706">
    <property type="entry name" value="Cu-oxidase_C"/>
</dbReference>
<dbReference type="InterPro" id="IPR011707">
    <property type="entry name" value="Cu-oxidase-like_N"/>
</dbReference>
<evidence type="ECO:0000256" key="9">
    <source>
        <dbReference type="ARBA" id="ARBA00023002"/>
    </source>
</evidence>
<keyword evidence="9" id="KW-0560">Oxidoreductase</keyword>
<organism evidence="16 17">
    <name type="scientific">Devosia insulae DS-56</name>
    <dbReference type="NCBI Taxonomy" id="1116389"/>
    <lineage>
        <taxon>Bacteria</taxon>
        <taxon>Pseudomonadati</taxon>
        <taxon>Pseudomonadota</taxon>
        <taxon>Alphaproteobacteria</taxon>
        <taxon>Hyphomicrobiales</taxon>
        <taxon>Devosiaceae</taxon>
        <taxon>Devosia</taxon>
    </lineage>
</organism>
<name>A0A1E5XXH5_9HYPH</name>
<dbReference type="Pfam" id="PF07731">
    <property type="entry name" value="Cu-oxidase_2"/>
    <property type="match status" value="1"/>
</dbReference>
<dbReference type="GO" id="GO:0050421">
    <property type="term" value="F:nitrite reductase (NO-forming) activity"/>
    <property type="evidence" value="ECO:0007669"/>
    <property type="project" value="UniProtKB-EC"/>
</dbReference>
<evidence type="ECO:0000259" key="14">
    <source>
        <dbReference type="Pfam" id="PF07731"/>
    </source>
</evidence>
<evidence type="ECO:0000256" key="1">
    <source>
        <dbReference type="ARBA" id="ARBA00001960"/>
    </source>
</evidence>
<dbReference type="InterPro" id="IPR045087">
    <property type="entry name" value="Cu-oxidase_fam"/>
</dbReference>
<gene>
    <name evidence="16" type="ORF">VW23_007510</name>
</gene>
<evidence type="ECO:0000256" key="2">
    <source>
        <dbReference type="ARBA" id="ARBA00001973"/>
    </source>
</evidence>
<dbReference type="AlphaFoldDB" id="A0A1E5XXH5"/>
<evidence type="ECO:0000256" key="4">
    <source>
        <dbReference type="ARBA" id="ARBA00011233"/>
    </source>
</evidence>
<comment type="cofactor">
    <cofactor evidence="2 12">
        <name>Cu(2+)</name>
        <dbReference type="ChEBI" id="CHEBI:29036"/>
    </cofactor>
</comment>
<dbReference type="Gene3D" id="2.60.40.420">
    <property type="entry name" value="Cupredoxins - blue copper proteins"/>
    <property type="match status" value="2"/>
</dbReference>
<sequence length="381" mass="41892">MEDDVSLEAVRRRDFLRAGLVAAGGTAIALNEALGQEGHSGHAGTTAPAEAATPAAETAAPYGGAHSAHGDMLTVGAVDEAANGFTTAQLLTEWETGTVSTLPDGRVLRSFVVEAVDKEIEIEPGVKFPAWTYNGRVPGPALRAREGERLQITFRNFGSHPHSMHFHGIHAARMDGVPGAGLINPGESFVYEFDAFPFGCHLYHCHALPLRRHMHKGMYGAFVIDPDPALHPEAAELANGRLLGTPENARWQELIMVMNAFDTNFDSENEFYAVNSIAHAYAKAPIRIEKSRPVRIYLINVTEFDPINSFHLHANFFDYYDTGTNLSPTLKTVDLIMQCQAQRGILEFSYARHEPGLYMFHAHQSEFTELGWMGMFDVVEA</sequence>
<comment type="caution">
    <text evidence="16">The sequence shown here is derived from an EMBL/GenBank/DDBJ whole genome shotgun (WGS) entry which is preliminary data.</text>
</comment>
<evidence type="ECO:0000256" key="12">
    <source>
        <dbReference type="PIRSR" id="PIRSR601287-1"/>
    </source>
</evidence>
<dbReference type="GO" id="GO:0005507">
    <property type="term" value="F:copper ion binding"/>
    <property type="evidence" value="ECO:0007669"/>
    <property type="project" value="InterPro"/>
</dbReference>
<comment type="subunit">
    <text evidence="4">Homotrimer.</text>
</comment>
<dbReference type="CDD" id="cd11024">
    <property type="entry name" value="CuRO_1_2DMCO_NIR_like"/>
    <property type="match status" value="1"/>
</dbReference>